<protein>
    <recommendedName>
        <fullName evidence="1">DCD domain-containing protein</fullName>
    </recommendedName>
</protein>
<dbReference type="Gene3D" id="3.30.230.10">
    <property type="match status" value="1"/>
</dbReference>
<dbReference type="InterPro" id="IPR044832">
    <property type="entry name" value="NRP-like"/>
</dbReference>
<feature type="domain" description="DCD" evidence="1">
    <location>
        <begin position="32"/>
        <end position="114"/>
    </location>
</feature>
<gene>
    <name evidence="2" type="ORF">SELMODRAFT_404964</name>
</gene>
<evidence type="ECO:0000259" key="1">
    <source>
        <dbReference type="SMART" id="SM00767"/>
    </source>
</evidence>
<accession>D8QXY1</accession>
<evidence type="ECO:0000313" key="3">
    <source>
        <dbReference type="Proteomes" id="UP000001514"/>
    </source>
</evidence>
<dbReference type="InParanoid" id="D8QXY1"/>
<name>D8QXY1_SELML</name>
<dbReference type="InterPro" id="IPR013989">
    <property type="entry name" value="Dev_and_cell_death_domain"/>
</dbReference>
<organism evidence="3">
    <name type="scientific">Selaginella moellendorffii</name>
    <name type="common">Spikemoss</name>
    <dbReference type="NCBI Taxonomy" id="88036"/>
    <lineage>
        <taxon>Eukaryota</taxon>
        <taxon>Viridiplantae</taxon>
        <taxon>Streptophyta</taxon>
        <taxon>Embryophyta</taxon>
        <taxon>Tracheophyta</taxon>
        <taxon>Lycopodiopsida</taxon>
        <taxon>Selaginellales</taxon>
        <taxon>Selaginellaceae</taxon>
        <taxon>Selaginella</taxon>
    </lineage>
</organism>
<evidence type="ECO:0000313" key="2">
    <source>
        <dbReference type="EMBL" id="EFJ35509.1"/>
    </source>
</evidence>
<proteinExistence type="predicted"/>
<keyword evidence="3" id="KW-1185">Reference proteome</keyword>
<dbReference type="InterPro" id="IPR014721">
    <property type="entry name" value="Ribsml_uS5_D2-typ_fold_subgr"/>
</dbReference>
<dbReference type="HOGENOM" id="CLU_1996553_0_0_1"/>
<dbReference type="KEGG" id="smo:SELMODRAFT_404964"/>
<dbReference type="AlphaFoldDB" id="D8QXY1"/>
<reference evidence="2 3" key="1">
    <citation type="journal article" date="2011" name="Science">
        <title>The Selaginella genome identifies genetic changes associated with the evolution of vascular plants.</title>
        <authorList>
            <person name="Banks J.A."/>
            <person name="Nishiyama T."/>
            <person name="Hasebe M."/>
            <person name="Bowman J.L."/>
            <person name="Gribskov M."/>
            <person name="dePamphilis C."/>
            <person name="Albert V.A."/>
            <person name="Aono N."/>
            <person name="Aoyama T."/>
            <person name="Ambrose B.A."/>
            <person name="Ashton N.W."/>
            <person name="Axtell M.J."/>
            <person name="Barker E."/>
            <person name="Barker M.S."/>
            <person name="Bennetzen J.L."/>
            <person name="Bonawitz N.D."/>
            <person name="Chapple C."/>
            <person name="Cheng C."/>
            <person name="Correa L.G."/>
            <person name="Dacre M."/>
            <person name="DeBarry J."/>
            <person name="Dreyer I."/>
            <person name="Elias M."/>
            <person name="Engstrom E.M."/>
            <person name="Estelle M."/>
            <person name="Feng L."/>
            <person name="Finet C."/>
            <person name="Floyd S.K."/>
            <person name="Frommer W.B."/>
            <person name="Fujita T."/>
            <person name="Gramzow L."/>
            <person name="Gutensohn M."/>
            <person name="Harholt J."/>
            <person name="Hattori M."/>
            <person name="Heyl A."/>
            <person name="Hirai T."/>
            <person name="Hiwatashi Y."/>
            <person name="Ishikawa M."/>
            <person name="Iwata M."/>
            <person name="Karol K.G."/>
            <person name="Koehler B."/>
            <person name="Kolukisaoglu U."/>
            <person name="Kubo M."/>
            <person name="Kurata T."/>
            <person name="Lalonde S."/>
            <person name="Li K."/>
            <person name="Li Y."/>
            <person name="Litt A."/>
            <person name="Lyons E."/>
            <person name="Manning G."/>
            <person name="Maruyama T."/>
            <person name="Michael T.P."/>
            <person name="Mikami K."/>
            <person name="Miyazaki S."/>
            <person name="Morinaga S."/>
            <person name="Murata T."/>
            <person name="Mueller-Roeber B."/>
            <person name="Nelson D.R."/>
            <person name="Obara M."/>
            <person name="Oguri Y."/>
            <person name="Olmstead R.G."/>
            <person name="Onodera N."/>
            <person name="Petersen B.L."/>
            <person name="Pils B."/>
            <person name="Prigge M."/>
            <person name="Rensing S.A."/>
            <person name="Riano-Pachon D.M."/>
            <person name="Roberts A.W."/>
            <person name="Sato Y."/>
            <person name="Scheller H.V."/>
            <person name="Schulz B."/>
            <person name="Schulz C."/>
            <person name="Shakirov E.V."/>
            <person name="Shibagaki N."/>
            <person name="Shinohara N."/>
            <person name="Shippen D.E."/>
            <person name="Soerensen I."/>
            <person name="Sotooka R."/>
            <person name="Sugimoto N."/>
            <person name="Sugita M."/>
            <person name="Sumikawa N."/>
            <person name="Tanurdzic M."/>
            <person name="Theissen G."/>
            <person name="Ulvskov P."/>
            <person name="Wakazuki S."/>
            <person name="Weng J.K."/>
            <person name="Willats W.W."/>
            <person name="Wipf D."/>
            <person name="Wolf P.G."/>
            <person name="Yang L."/>
            <person name="Zimmer A.D."/>
            <person name="Zhu Q."/>
            <person name="Mitros T."/>
            <person name="Hellsten U."/>
            <person name="Loque D."/>
            <person name="Otillar R."/>
            <person name="Salamov A."/>
            <person name="Schmutz J."/>
            <person name="Shapiro H."/>
            <person name="Lindquist E."/>
            <person name="Lucas S."/>
            <person name="Rokhsar D."/>
            <person name="Grigoriev I.V."/>
        </authorList>
    </citation>
    <scope>NUCLEOTIDE SEQUENCE [LARGE SCALE GENOMIC DNA]</scope>
</reference>
<dbReference type="PANTHER" id="PTHR46034:SF12">
    <property type="entry name" value="B2 PROTEIN"/>
    <property type="match status" value="1"/>
</dbReference>
<dbReference type="Proteomes" id="UP000001514">
    <property type="component" value="Unassembled WGS sequence"/>
</dbReference>
<dbReference type="PANTHER" id="PTHR46034">
    <property type="match status" value="1"/>
</dbReference>
<sequence length="125" mass="14268">MQERSCLRAIALSSFRKLEEINVFLGITSKRPDGYHDLVSLFDFLKKLFTQATGFGDPIHPKSFEASKCRGESRFPAQVRTRVQKAVFQPILHHYDGPCSSGCQRTWLLDLFEEARTGYGEDEPI</sequence>
<dbReference type="SMART" id="SM00767">
    <property type="entry name" value="DCD"/>
    <property type="match status" value="1"/>
</dbReference>
<dbReference type="GO" id="GO:0034976">
    <property type="term" value="P:response to endoplasmic reticulum stress"/>
    <property type="evidence" value="ECO:0007669"/>
    <property type="project" value="InterPro"/>
</dbReference>
<dbReference type="EMBL" id="GL377568">
    <property type="protein sequence ID" value="EFJ35509.1"/>
    <property type="molecule type" value="Genomic_DNA"/>
</dbReference>
<dbReference type="Gramene" id="EFJ35509">
    <property type="protein sequence ID" value="EFJ35509"/>
    <property type="gene ID" value="SELMODRAFT_404964"/>
</dbReference>